<dbReference type="Proteomes" id="UP000615446">
    <property type="component" value="Unassembled WGS sequence"/>
</dbReference>
<dbReference type="InterPro" id="IPR011009">
    <property type="entry name" value="Kinase-like_dom_sf"/>
</dbReference>
<dbReference type="GO" id="GO:0004674">
    <property type="term" value="F:protein serine/threonine kinase activity"/>
    <property type="evidence" value="ECO:0007669"/>
    <property type="project" value="TreeGrafter"/>
</dbReference>
<dbReference type="AlphaFoldDB" id="A0A2Z6SD43"/>
<dbReference type="Proteomes" id="UP000247702">
    <property type="component" value="Unassembled WGS sequence"/>
</dbReference>
<feature type="compositionally biased region" description="Basic and acidic residues" evidence="1">
    <location>
        <begin position="296"/>
        <end position="305"/>
    </location>
</feature>
<feature type="region of interest" description="Disordered" evidence="1">
    <location>
        <begin position="287"/>
        <end position="337"/>
    </location>
</feature>
<organism evidence="3 5">
    <name type="scientific">Rhizophagus clarus</name>
    <dbReference type="NCBI Taxonomy" id="94130"/>
    <lineage>
        <taxon>Eukaryota</taxon>
        <taxon>Fungi</taxon>
        <taxon>Fungi incertae sedis</taxon>
        <taxon>Mucoromycota</taxon>
        <taxon>Glomeromycotina</taxon>
        <taxon>Glomeromycetes</taxon>
        <taxon>Glomerales</taxon>
        <taxon>Glomeraceae</taxon>
        <taxon>Rhizophagus</taxon>
    </lineage>
</organism>
<keyword evidence="4" id="KW-0418">Kinase</keyword>
<dbReference type="Gene3D" id="1.25.40.10">
    <property type="entry name" value="Tetratricopeptide repeat domain"/>
    <property type="match status" value="1"/>
</dbReference>
<evidence type="ECO:0000256" key="1">
    <source>
        <dbReference type="SAM" id="MobiDB-lite"/>
    </source>
</evidence>
<dbReference type="InterPro" id="IPR006597">
    <property type="entry name" value="Sel1-like"/>
</dbReference>
<dbReference type="PRINTS" id="PR00109">
    <property type="entry name" value="TYRKINASE"/>
</dbReference>
<dbReference type="OrthoDB" id="2321465at2759"/>
<protein>
    <submittedName>
        <fullName evidence="4">Kinase-like domain-containing protein</fullName>
    </submittedName>
</protein>
<name>A0A2Z6SD43_9GLOM</name>
<dbReference type="SUPFAM" id="SSF81901">
    <property type="entry name" value="HCP-like"/>
    <property type="match status" value="1"/>
</dbReference>
<evidence type="ECO:0000259" key="2">
    <source>
        <dbReference type="PROSITE" id="PS50011"/>
    </source>
</evidence>
<evidence type="ECO:0000313" key="4">
    <source>
        <dbReference type="EMBL" id="GET01018.1"/>
    </source>
</evidence>
<dbReference type="PANTHER" id="PTHR44329">
    <property type="entry name" value="SERINE/THREONINE-PROTEIN KINASE TNNI3K-RELATED"/>
    <property type="match status" value="1"/>
</dbReference>
<reference evidence="4" key="2">
    <citation type="submission" date="2019-10" db="EMBL/GenBank/DDBJ databases">
        <title>Conservation and host-specific expression of non-tandemly repeated heterogenous ribosome RNA gene in arbuscular mycorrhizal fungi.</title>
        <authorList>
            <person name="Maeda T."/>
            <person name="Kobayashi Y."/>
            <person name="Nakagawa T."/>
            <person name="Ezawa T."/>
            <person name="Yamaguchi K."/>
            <person name="Bino T."/>
            <person name="Nishimoto Y."/>
            <person name="Shigenobu S."/>
            <person name="Kawaguchi M."/>
        </authorList>
    </citation>
    <scope>NUCLEOTIDE SEQUENCE</scope>
    <source>
        <strain evidence="4">HR1</strain>
    </source>
</reference>
<dbReference type="Pfam" id="PF07714">
    <property type="entry name" value="PK_Tyr_Ser-Thr"/>
    <property type="match status" value="1"/>
</dbReference>
<sequence>MQSLNDWIEKKTKDDNLFYFKYNKFTNVEIVGKETFGTINKADWKNGINVALKVLRNNPSVNENDVNKFIKEFKNLRRASFNSNINRVYGITKEPTGNTYMMVLQYANQGNLREYLKKNFDSLKWSDKIKMALDITRGLKCLHSRKIVHRNLHANNILVNNNKLMITDLGLFKQLTEVESNSGIYEMLEYVEPQCHKVDNYVRDKKSDIYSLGVLLWEITSGHPPYSKIPIHNLIYKINNGFREQPITDAPSTYVDLYEKCWNDDPSLRPNIDEVFDTLQTISHQINGNIESNSKITEDSDKPDETDSDSANQIDTKNKKDSNNQNDSKLQISKTDKNKGELSKILNEIIQAYLQRNKIGKTKSFNFDNILEKYNSKSRKIFNHLIKNQNTEHYEVMVGNFHKQGFGTDKNEGVAFKWFMKASKKNDTNGHYEVGYCYFYACGTEDNDAKACKFYQLSANNDLNIALDSLAFCYKHAIGVQKNRSKAFEFYKKSAENGYVLSQYELARCYQNGIGTQINLKEALKWYELYQENSGAIYASHRIKYIKKELNLLKKSW</sequence>
<dbReference type="SMART" id="SM00671">
    <property type="entry name" value="SEL1"/>
    <property type="match status" value="4"/>
</dbReference>
<dbReference type="InterPro" id="IPR051681">
    <property type="entry name" value="Ser/Thr_Kinases-Pseudokinases"/>
</dbReference>
<dbReference type="EMBL" id="BEXD01003864">
    <property type="protein sequence ID" value="GBC03027.1"/>
    <property type="molecule type" value="Genomic_DNA"/>
</dbReference>
<reference evidence="3 5" key="1">
    <citation type="submission" date="2017-11" db="EMBL/GenBank/DDBJ databases">
        <title>The genome of Rhizophagus clarus HR1 reveals common genetic basis of auxotrophy among arbuscular mycorrhizal fungi.</title>
        <authorList>
            <person name="Kobayashi Y."/>
        </authorList>
    </citation>
    <scope>NUCLEOTIDE SEQUENCE [LARGE SCALE GENOMIC DNA]</scope>
    <source>
        <strain evidence="3 5">HR1</strain>
    </source>
</reference>
<dbReference type="InterPro" id="IPR001245">
    <property type="entry name" value="Ser-Thr/Tyr_kinase_cat_dom"/>
</dbReference>
<accession>A0A2Z6SD43</accession>
<dbReference type="GO" id="GO:0005524">
    <property type="term" value="F:ATP binding"/>
    <property type="evidence" value="ECO:0007669"/>
    <property type="project" value="InterPro"/>
</dbReference>
<proteinExistence type="predicted"/>
<evidence type="ECO:0000313" key="3">
    <source>
        <dbReference type="EMBL" id="GBC03027.1"/>
    </source>
</evidence>
<dbReference type="Pfam" id="PF08238">
    <property type="entry name" value="Sel1"/>
    <property type="match status" value="4"/>
</dbReference>
<gene>
    <name evidence="4" type="ORF">RCL2_002745200</name>
    <name evidence="3" type="ORF">RclHR1_04940007</name>
</gene>
<dbReference type="Gene3D" id="1.10.510.10">
    <property type="entry name" value="Transferase(Phosphotransferase) domain 1"/>
    <property type="match status" value="1"/>
</dbReference>
<keyword evidence="4" id="KW-0808">Transferase</keyword>
<keyword evidence="5" id="KW-1185">Reference proteome</keyword>
<dbReference type="InterPro" id="IPR000719">
    <property type="entry name" value="Prot_kinase_dom"/>
</dbReference>
<evidence type="ECO:0000313" key="5">
    <source>
        <dbReference type="Proteomes" id="UP000247702"/>
    </source>
</evidence>
<dbReference type="SUPFAM" id="SSF56112">
    <property type="entry name" value="Protein kinase-like (PK-like)"/>
    <property type="match status" value="1"/>
</dbReference>
<dbReference type="PROSITE" id="PS50011">
    <property type="entry name" value="PROTEIN_KINASE_DOM"/>
    <property type="match status" value="1"/>
</dbReference>
<dbReference type="InterPro" id="IPR011990">
    <property type="entry name" value="TPR-like_helical_dom_sf"/>
</dbReference>
<feature type="domain" description="Protein kinase" evidence="2">
    <location>
        <begin position="25"/>
        <end position="287"/>
    </location>
</feature>
<comment type="caution">
    <text evidence="3">The sequence shown here is derived from an EMBL/GenBank/DDBJ whole genome shotgun (WGS) entry which is preliminary data.</text>
</comment>
<dbReference type="EMBL" id="BLAL01000297">
    <property type="protein sequence ID" value="GET01018.1"/>
    <property type="molecule type" value="Genomic_DNA"/>
</dbReference>